<feature type="domain" description="NADP-dependent oxidoreductase" evidence="1">
    <location>
        <begin position="46"/>
        <end position="195"/>
    </location>
</feature>
<dbReference type="AlphaFoldDB" id="A0AA88UIF9"/>
<dbReference type="InterPro" id="IPR018170">
    <property type="entry name" value="Aldo/ket_reductase_CS"/>
</dbReference>
<name>A0AA88UIF9_9ASTE</name>
<keyword evidence="3" id="KW-1185">Reference proteome</keyword>
<dbReference type="Pfam" id="PF00248">
    <property type="entry name" value="Aldo_ket_red"/>
    <property type="match status" value="1"/>
</dbReference>
<evidence type="ECO:0000313" key="2">
    <source>
        <dbReference type="EMBL" id="KAK2986234.1"/>
    </source>
</evidence>
<dbReference type="EMBL" id="JAVXUO010001075">
    <property type="protein sequence ID" value="KAK2986234.1"/>
    <property type="molecule type" value="Genomic_DNA"/>
</dbReference>
<dbReference type="PROSITE" id="PS00062">
    <property type="entry name" value="ALDOKETO_REDUCTASE_2"/>
    <property type="match status" value="1"/>
</dbReference>
<gene>
    <name evidence="2" type="ORF">RJ640_002151</name>
</gene>
<evidence type="ECO:0000313" key="3">
    <source>
        <dbReference type="Proteomes" id="UP001187471"/>
    </source>
</evidence>
<dbReference type="PRINTS" id="PR00069">
    <property type="entry name" value="ALDKETRDTASE"/>
</dbReference>
<evidence type="ECO:0000259" key="1">
    <source>
        <dbReference type="Pfam" id="PF00248"/>
    </source>
</evidence>
<dbReference type="Proteomes" id="UP001187471">
    <property type="component" value="Unassembled WGS sequence"/>
</dbReference>
<dbReference type="InterPro" id="IPR020471">
    <property type="entry name" value="AKR"/>
</dbReference>
<dbReference type="Gene3D" id="3.20.20.100">
    <property type="entry name" value="NADP-dependent oxidoreductase domain"/>
    <property type="match status" value="1"/>
</dbReference>
<dbReference type="SUPFAM" id="SSF51430">
    <property type="entry name" value="NAD(P)-linked oxidoreductase"/>
    <property type="match status" value="1"/>
</dbReference>
<reference evidence="2" key="1">
    <citation type="submission" date="2022-12" db="EMBL/GenBank/DDBJ databases">
        <title>Draft genome assemblies for two species of Escallonia (Escalloniales).</title>
        <authorList>
            <person name="Chanderbali A."/>
            <person name="Dervinis C."/>
            <person name="Anghel I."/>
            <person name="Soltis D."/>
            <person name="Soltis P."/>
            <person name="Zapata F."/>
        </authorList>
    </citation>
    <scope>NUCLEOTIDE SEQUENCE</scope>
    <source>
        <strain evidence="2">UCBG92.1500</strain>
        <tissue evidence="2">Leaf</tissue>
    </source>
</reference>
<comment type="caution">
    <text evidence="2">The sequence shown here is derived from an EMBL/GenBank/DDBJ whole genome shotgun (WGS) entry which is preliminary data.</text>
</comment>
<organism evidence="2 3">
    <name type="scientific">Escallonia rubra</name>
    <dbReference type="NCBI Taxonomy" id="112253"/>
    <lineage>
        <taxon>Eukaryota</taxon>
        <taxon>Viridiplantae</taxon>
        <taxon>Streptophyta</taxon>
        <taxon>Embryophyta</taxon>
        <taxon>Tracheophyta</taxon>
        <taxon>Spermatophyta</taxon>
        <taxon>Magnoliopsida</taxon>
        <taxon>eudicotyledons</taxon>
        <taxon>Gunneridae</taxon>
        <taxon>Pentapetalae</taxon>
        <taxon>asterids</taxon>
        <taxon>campanulids</taxon>
        <taxon>Escalloniales</taxon>
        <taxon>Escalloniaceae</taxon>
        <taxon>Escallonia</taxon>
    </lineage>
</organism>
<protein>
    <recommendedName>
        <fullName evidence="1">NADP-dependent oxidoreductase domain-containing protein</fullName>
    </recommendedName>
</protein>
<dbReference type="GO" id="GO:0016491">
    <property type="term" value="F:oxidoreductase activity"/>
    <property type="evidence" value="ECO:0007669"/>
    <property type="project" value="InterPro"/>
</dbReference>
<dbReference type="InterPro" id="IPR023210">
    <property type="entry name" value="NADP_OxRdtase_dom"/>
</dbReference>
<proteinExistence type="predicted"/>
<dbReference type="PANTHER" id="PTHR11732">
    <property type="entry name" value="ALDO/KETO REDUCTASE"/>
    <property type="match status" value="1"/>
</dbReference>
<sequence>MCSYKHNSTGRISSEILSSCEVGGGCTGEMRAHQAKLNCGITIPNLGFGTYSFGNDRDTTELAIQMALKMGYMHFDSVNIYGSKPAVGTARREVILDGRVDDIFVTSKLWGSDHHDPVSAVSTQANSKPVKLKPWVACAIPKEDEFEPLDLETTGSGMEKCLEMGLCRGIGVSNFSCRKIQQLLNFASVPPDVNQELGIHVSAYSSHEAPGDCWESNAVVENPTIQSIALKHSNPCSASRNRRTQLWTELELLFNRATEKFLRELKGSKNQIIGYPVVHDLEEAILGTRTANDFHGRLLAVLIPINEERREINCGYT</sequence>
<accession>A0AA88UIF9</accession>
<dbReference type="InterPro" id="IPR036812">
    <property type="entry name" value="NAD(P)_OxRdtase_dom_sf"/>
</dbReference>